<keyword evidence="11" id="KW-0808">Transferase</keyword>
<dbReference type="InterPro" id="IPR036641">
    <property type="entry name" value="HPT_dom_sf"/>
</dbReference>
<evidence type="ECO:0000313" key="11">
    <source>
        <dbReference type="EMBL" id="PTN09826.1"/>
    </source>
</evidence>
<feature type="transmembrane region" description="Helical" evidence="7">
    <location>
        <begin position="26"/>
        <end position="45"/>
    </location>
</feature>
<dbReference type="SUPFAM" id="SSF52172">
    <property type="entry name" value="CheY-like"/>
    <property type="match status" value="1"/>
</dbReference>
<comment type="catalytic activity">
    <reaction evidence="1">
        <text>ATP + protein L-histidine = ADP + protein N-phospho-L-histidine.</text>
        <dbReference type="EC" id="2.7.13.3"/>
    </reaction>
</comment>
<evidence type="ECO:0000259" key="9">
    <source>
        <dbReference type="PROSITE" id="PS50110"/>
    </source>
</evidence>
<keyword evidence="7" id="KW-1133">Transmembrane helix</keyword>
<feature type="transmembrane region" description="Helical" evidence="7">
    <location>
        <begin position="284"/>
        <end position="303"/>
    </location>
</feature>
<dbReference type="Pfam" id="PF00512">
    <property type="entry name" value="HisKA"/>
    <property type="match status" value="1"/>
</dbReference>
<evidence type="ECO:0000259" key="10">
    <source>
        <dbReference type="PROSITE" id="PS50894"/>
    </source>
</evidence>
<dbReference type="FunFam" id="3.30.565.10:FF:000010">
    <property type="entry name" value="Sensor histidine kinase RcsC"/>
    <property type="match status" value="1"/>
</dbReference>
<keyword evidence="7" id="KW-0812">Transmembrane</keyword>
<dbReference type="InterPro" id="IPR004358">
    <property type="entry name" value="Sig_transdc_His_kin-like_C"/>
</dbReference>
<dbReference type="Gene3D" id="1.20.120.160">
    <property type="entry name" value="HPT domain"/>
    <property type="match status" value="1"/>
</dbReference>
<organism evidence="11 12">
    <name type="scientific">Mangrovibacterium marinum</name>
    <dbReference type="NCBI Taxonomy" id="1639118"/>
    <lineage>
        <taxon>Bacteria</taxon>
        <taxon>Pseudomonadati</taxon>
        <taxon>Bacteroidota</taxon>
        <taxon>Bacteroidia</taxon>
        <taxon>Marinilabiliales</taxon>
        <taxon>Prolixibacteraceae</taxon>
        <taxon>Mangrovibacterium</taxon>
    </lineage>
</organism>
<proteinExistence type="predicted"/>
<dbReference type="AlphaFoldDB" id="A0A2T5C4N7"/>
<dbReference type="Pfam" id="PF00072">
    <property type="entry name" value="Response_reg"/>
    <property type="match status" value="1"/>
</dbReference>
<dbReference type="PANTHER" id="PTHR43719:SF28">
    <property type="entry name" value="PEROXIDE STRESS-ACTIVATED HISTIDINE KINASE MAK1-RELATED"/>
    <property type="match status" value="1"/>
</dbReference>
<dbReference type="InterPro" id="IPR036890">
    <property type="entry name" value="HATPase_C_sf"/>
</dbReference>
<feature type="modified residue" description="4-aspartylphosphate" evidence="5">
    <location>
        <position position="630"/>
    </location>
</feature>
<keyword evidence="11" id="KW-0418">Kinase</keyword>
<keyword evidence="6" id="KW-0175">Coiled coil</keyword>
<evidence type="ECO:0000256" key="6">
    <source>
        <dbReference type="SAM" id="Coils"/>
    </source>
</evidence>
<comment type="caution">
    <text evidence="11">The sequence shown here is derived from an EMBL/GenBank/DDBJ whole genome shotgun (WGS) entry which is preliminary data.</text>
</comment>
<dbReference type="PRINTS" id="PR00344">
    <property type="entry name" value="BCTRLSENSOR"/>
</dbReference>
<dbReference type="InterPro" id="IPR003594">
    <property type="entry name" value="HATPase_dom"/>
</dbReference>
<dbReference type="Gene3D" id="3.40.50.2300">
    <property type="match status" value="1"/>
</dbReference>
<dbReference type="SUPFAM" id="SSF55874">
    <property type="entry name" value="ATPase domain of HSP90 chaperone/DNA topoisomerase II/histidine kinase"/>
    <property type="match status" value="1"/>
</dbReference>
<dbReference type="Gene3D" id="1.10.287.130">
    <property type="match status" value="1"/>
</dbReference>
<reference evidence="11 12" key="1">
    <citation type="submission" date="2018-04" db="EMBL/GenBank/DDBJ databases">
        <title>Genomic Encyclopedia of Archaeal and Bacterial Type Strains, Phase II (KMG-II): from individual species to whole genera.</title>
        <authorList>
            <person name="Goeker M."/>
        </authorList>
    </citation>
    <scope>NUCLEOTIDE SEQUENCE [LARGE SCALE GENOMIC DNA]</scope>
    <source>
        <strain evidence="11 12">DSM 28823</strain>
    </source>
</reference>
<dbReference type="Pfam" id="PF01627">
    <property type="entry name" value="Hpt"/>
    <property type="match status" value="1"/>
</dbReference>
<dbReference type="SUPFAM" id="SSF47384">
    <property type="entry name" value="Homodimeric domain of signal transducing histidine kinase"/>
    <property type="match status" value="1"/>
</dbReference>
<keyword evidence="7" id="KW-0472">Membrane</keyword>
<dbReference type="InterPro" id="IPR003661">
    <property type="entry name" value="HisK_dim/P_dom"/>
</dbReference>
<feature type="coiled-coil region" evidence="6">
    <location>
        <begin position="205"/>
        <end position="271"/>
    </location>
</feature>
<dbReference type="SMART" id="SM00388">
    <property type="entry name" value="HisKA"/>
    <property type="match status" value="1"/>
</dbReference>
<dbReference type="InterPro" id="IPR036097">
    <property type="entry name" value="HisK_dim/P_sf"/>
</dbReference>
<dbReference type="InterPro" id="IPR050956">
    <property type="entry name" value="2C_system_His_kinase"/>
</dbReference>
<keyword evidence="12" id="KW-1185">Reference proteome</keyword>
<feature type="modified residue" description="Phosphohistidine" evidence="4">
    <location>
        <position position="764"/>
    </location>
</feature>
<dbReference type="PANTHER" id="PTHR43719">
    <property type="entry name" value="TWO-COMPONENT HISTIDINE KINASE"/>
    <property type="match status" value="1"/>
</dbReference>
<dbReference type="InterPro" id="IPR001789">
    <property type="entry name" value="Sig_transdc_resp-reg_receiver"/>
</dbReference>
<dbReference type="PROSITE" id="PS50109">
    <property type="entry name" value="HIS_KIN"/>
    <property type="match status" value="1"/>
</dbReference>
<dbReference type="Pfam" id="PF05227">
    <property type="entry name" value="CHASE3"/>
    <property type="match status" value="1"/>
</dbReference>
<name>A0A2T5C4N7_9BACT</name>
<dbReference type="SMART" id="SM00448">
    <property type="entry name" value="REC"/>
    <property type="match status" value="1"/>
</dbReference>
<dbReference type="OrthoDB" id="1046984at2"/>
<dbReference type="Pfam" id="PF02518">
    <property type="entry name" value="HATPase_c"/>
    <property type="match status" value="1"/>
</dbReference>
<dbReference type="CDD" id="cd17546">
    <property type="entry name" value="REC_hyHK_CKI1_RcsC-like"/>
    <property type="match status" value="1"/>
</dbReference>
<dbReference type="EMBL" id="QAAD01000003">
    <property type="protein sequence ID" value="PTN09826.1"/>
    <property type="molecule type" value="Genomic_DNA"/>
</dbReference>
<dbReference type="EC" id="2.7.13.3" evidence="2"/>
<keyword evidence="3 5" id="KW-0597">Phosphoprotein</keyword>
<dbReference type="InterPro" id="IPR008207">
    <property type="entry name" value="Sig_transdc_His_kin_Hpt_dom"/>
</dbReference>
<dbReference type="Gene3D" id="3.30.565.10">
    <property type="entry name" value="Histidine kinase-like ATPase, C-terminal domain"/>
    <property type="match status" value="1"/>
</dbReference>
<dbReference type="CDD" id="cd16922">
    <property type="entry name" value="HATPase_EvgS-ArcB-TorS-like"/>
    <property type="match status" value="1"/>
</dbReference>
<sequence>MRHKNAEHKKTEYAPVMKFFKIEIQITLLTLVIAAAVVGSGYLVYSSLSQIIDSIHKEARPDYKLLLIKDIALDLNEVENSVRLYSLTGNEDFIYNFHQLTKQVHVKLNDLEDYAIPETNELQQIDSIRMLSNRKLVLWTQIRNLHKQKIQEPSTSLLSQLSSKIDTVFIQPDTITFEKPQKAGFFKRLGRAFSKQDTATQAPVIIDKQEEKEQLKQEIAEVEQQMSSSNRELQRQEKKLLENNILATNQINRLIAQLEQKEQRRLESKTEEADLMAAQIYRRIVLFTGASVLLLTIVLILFFRNLKYTKAYQTMLQRARRDAESLAKAKERFVATVSHEMRTPLNAIFGLSEQMLQRPTSADLKQDLTIVQSSAQHLIRLVNDTLDFSKTESQTMTFEELDFAPSELLREIIRLHQGPAEEKGLQLELKDSLPTKRVYKGDPIRLKQILINLFTNAIKFTETGGVSLEACEEKLSDGQFKLVVDVVDSGAGMPGDQLDKIFEAFVQLDGKNAQKHRGAGLGLAIVKKLVDLQGGQIAVKSLVGKGTRFSFEIPYAEGDPQKLEQASAATFEIPDWFSQLRILLVDDEEFNRHLLKNILKKWQIQFDEAQNGLEALANYQQQSYNLVLMDRRMPEIDGLEASKQILESDHSANIVLLTATNQQEDEAEYQQIGIKQVVRKPFPQRVLFELIIQLKDQLLATGQRNTEATEDNFDLENLKSTFGGDEQFMQEMIELFISSAQKCLISLDAAFANQDRNSLTEAAHKLAAPTKHLMATELYKQLKSLEQEGETGDWNELKAQIEQTKRQIHQLIDQLNREIR</sequence>
<dbReference type="PROSITE" id="PS50110">
    <property type="entry name" value="RESPONSE_REGULATORY"/>
    <property type="match status" value="1"/>
</dbReference>
<feature type="domain" description="Histidine kinase" evidence="8">
    <location>
        <begin position="336"/>
        <end position="557"/>
    </location>
</feature>
<dbReference type="InterPro" id="IPR011006">
    <property type="entry name" value="CheY-like_superfamily"/>
</dbReference>
<protein>
    <recommendedName>
        <fullName evidence="2">histidine kinase</fullName>
        <ecNumber evidence="2">2.7.13.3</ecNumber>
    </recommendedName>
</protein>
<evidence type="ECO:0000256" key="4">
    <source>
        <dbReference type="PROSITE-ProRule" id="PRU00110"/>
    </source>
</evidence>
<accession>A0A2T5C4N7</accession>
<gene>
    <name evidence="11" type="ORF">C8N47_103120</name>
</gene>
<evidence type="ECO:0000256" key="5">
    <source>
        <dbReference type="PROSITE-ProRule" id="PRU00169"/>
    </source>
</evidence>
<dbReference type="SMART" id="SM00387">
    <property type="entry name" value="HATPase_c"/>
    <property type="match status" value="1"/>
</dbReference>
<evidence type="ECO:0000256" key="3">
    <source>
        <dbReference type="ARBA" id="ARBA00022553"/>
    </source>
</evidence>
<dbReference type="GO" id="GO:0000155">
    <property type="term" value="F:phosphorelay sensor kinase activity"/>
    <property type="evidence" value="ECO:0007669"/>
    <property type="project" value="InterPro"/>
</dbReference>
<dbReference type="Proteomes" id="UP000243525">
    <property type="component" value="Unassembled WGS sequence"/>
</dbReference>
<feature type="domain" description="Response regulatory" evidence="9">
    <location>
        <begin position="581"/>
        <end position="695"/>
    </location>
</feature>
<feature type="domain" description="HPt" evidence="10">
    <location>
        <begin position="725"/>
        <end position="820"/>
    </location>
</feature>
<evidence type="ECO:0000256" key="1">
    <source>
        <dbReference type="ARBA" id="ARBA00000085"/>
    </source>
</evidence>
<evidence type="ECO:0000256" key="2">
    <source>
        <dbReference type="ARBA" id="ARBA00012438"/>
    </source>
</evidence>
<dbReference type="InterPro" id="IPR007891">
    <property type="entry name" value="CHASE3"/>
</dbReference>
<evidence type="ECO:0000313" key="12">
    <source>
        <dbReference type="Proteomes" id="UP000243525"/>
    </source>
</evidence>
<dbReference type="InterPro" id="IPR005467">
    <property type="entry name" value="His_kinase_dom"/>
</dbReference>
<dbReference type="PROSITE" id="PS50894">
    <property type="entry name" value="HPT"/>
    <property type="match status" value="1"/>
</dbReference>
<dbReference type="CDD" id="cd00082">
    <property type="entry name" value="HisKA"/>
    <property type="match status" value="1"/>
</dbReference>
<dbReference type="SUPFAM" id="SSF47226">
    <property type="entry name" value="Histidine-containing phosphotransfer domain, HPT domain"/>
    <property type="match status" value="1"/>
</dbReference>
<evidence type="ECO:0000259" key="8">
    <source>
        <dbReference type="PROSITE" id="PS50109"/>
    </source>
</evidence>
<evidence type="ECO:0000256" key="7">
    <source>
        <dbReference type="SAM" id="Phobius"/>
    </source>
</evidence>